<dbReference type="Proteomes" id="UP001529510">
    <property type="component" value="Unassembled WGS sequence"/>
</dbReference>
<evidence type="ECO:0000259" key="4">
    <source>
        <dbReference type="Pfam" id="PF02879"/>
    </source>
</evidence>
<dbReference type="PANTHER" id="PTHR45745">
    <property type="entry name" value="PHOSPHOMANNOMUTASE 45A"/>
    <property type="match status" value="1"/>
</dbReference>
<dbReference type="GO" id="GO:0046872">
    <property type="term" value="F:metal ion binding"/>
    <property type="evidence" value="ECO:0007669"/>
    <property type="project" value="UniProtKB-KW"/>
</dbReference>
<dbReference type="GO" id="GO:0016853">
    <property type="term" value="F:isomerase activity"/>
    <property type="evidence" value="ECO:0007669"/>
    <property type="project" value="UniProtKB-KW"/>
</dbReference>
<organism evidence="5 6">
    <name type="scientific">Cirrhinus mrigala</name>
    <name type="common">Mrigala</name>
    <dbReference type="NCBI Taxonomy" id="683832"/>
    <lineage>
        <taxon>Eukaryota</taxon>
        <taxon>Metazoa</taxon>
        <taxon>Chordata</taxon>
        <taxon>Craniata</taxon>
        <taxon>Vertebrata</taxon>
        <taxon>Euteleostomi</taxon>
        <taxon>Actinopterygii</taxon>
        <taxon>Neopterygii</taxon>
        <taxon>Teleostei</taxon>
        <taxon>Ostariophysi</taxon>
        <taxon>Cypriniformes</taxon>
        <taxon>Cyprinidae</taxon>
        <taxon>Labeoninae</taxon>
        <taxon>Labeonini</taxon>
        <taxon>Cirrhinus</taxon>
    </lineage>
</organism>
<dbReference type="SUPFAM" id="SSF53738">
    <property type="entry name" value="Phosphoglucomutase, first 3 domains"/>
    <property type="match status" value="2"/>
</dbReference>
<feature type="non-terminal residue" evidence="5">
    <location>
        <position position="153"/>
    </location>
</feature>
<name>A0ABD0RZW2_CIRMR</name>
<keyword evidence="1" id="KW-0479">Metal-binding</keyword>
<gene>
    <name evidence="5" type="ORF">M9458_002029</name>
</gene>
<dbReference type="InterPro" id="IPR016055">
    <property type="entry name" value="A-D-PHexomutase_a/b/a-I/II/III"/>
</dbReference>
<evidence type="ECO:0000256" key="1">
    <source>
        <dbReference type="ARBA" id="ARBA00022723"/>
    </source>
</evidence>
<reference evidence="5 6" key="1">
    <citation type="submission" date="2024-05" db="EMBL/GenBank/DDBJ databases">
        <title>Genome sequencing and assembly of Indian major carp, Cirrhinus mrigala (Hamilton, 1822).</title>
        <authorList>
            <person name="Mohindra V."/>
            <person name="Chowdhury L.M."/>
            <person name="Lal K."/>
            <person name="Jena J.K."/>
        </authorList>
    </citation>
    <scope>NUCLEOTIDE SEQUENCE [LARGE SCALE GENOMIC DNA]</scope>
    <source>
        <strain evidence="5">CM1030</strain>
        <tissue evidence="5">Blood</tissue>
    </source>
</reference>
<dbReference type="InterPro" id="IPR005845">
    <property type="entry name" value="A-D-PHexomutase_a/b/a-II"/>
</dbReference>
<dbReference type="Pfam" id="PF02879">
    <property type="entry name" value="PGM_PMM_II"/>
    <property type="match status" value="1"/>
</dbReference>
<keyword evidence="6" id="KW-1185">Reference proteome</keyword>
<evidence type="ECO:0000313" key="5">
    <source>
        <dbReference type="EMBL" id="KAL0204011.1"/>
    </source>
</evidence>
<dbReference type="PANTHER" id="PTHR45745:SF3">
    <property type="entry name" value="PHOSPHOPENTOMUTASE"/>
    <property type="match status" value="1"/>
</dbReference>
<dbReference type="EMBL" id="JAMKFB020000001">
    <property type="protein sequence ID" value="KAL0204011.1"/>
    <property type="molecule type" value="Genomic_DNA"/>
</dbReference>
<proteinExistence type="predicted"/>
<feature type="domain" description="Alpha-D-phosphohexomutase alpha/beta/alpha" evidence="4">
    <location>
        <begin position="3"/>
        <end position="93"/>
    </location>
</feature>
<protein>
    <recommendedName>
        <fullName evidence="4">Alpha-D-phosphohexomutase alpha/beta/alpha domain-containing protein</fullName>
    </recommendedName>
</protein>
<keyword evidence="2" id="KW-0460">Magnesium</keyword>
<dbReference type="AlphaFoldDB" id="A0ABD0RZW2"/>
<sequence length="153" mass="17045">ELNKNSEVKIVHTSVHGVGHIFVQAAFKAFDLRPPYAVEEQKDPDPEFPTVKYPNPEEGEGVLTLSFALADKEGATVILANDPDADRLAIAEKQERVFSGNELGALLGWWIFQCWKQQKEEGKASIKDVYMLSSTVSSKILRAIAVKEGFHFE</sequence>
<keyword evidence="3" id="KW-0413">Isomerase</keyword>
<evidence type="ECO:0000256" key="3">
    <source>
        <dbReference type="ARBA" id="ARBA00023235"/>
    </source>
</evidence>
<comment type="caution">
    <text evidence="5">The sequence shown here is derived from an EMBL/GenBank/DDBJ whole genome shotgun (WGS) entry which is preliminary data.</text>
</comment>
<evidence type="ECO:0000256" key="2">
    <source>
        <dbReference type="ARBA" id="ARBA00022842"/>
    </source>
</evidence>
<feature type="non-terminal residue" evidence="5">
    <location>
        <position position="1"/>
    </location>
</feature>
<evidence type="ECO:0000313" key="6">
    <source>
        <dbReference type="Proteomes" id="UP001529510"/>
    </source>
</evidence>
<dbReference type="Gene3D" id="3.40.120.10">
    <property type="entry name" value="Alpha-D-Glucose-1,6-Bisphosphate, subunit A, domain 3"/>
    <property type="match status" value="2"/>
</dbReference>
<accession>A0ABD0RZW2</accession>